<dbReference type="RefSeq" id="WP_249713531.1">
    <property type="nucleotide sequence ID" value="NZ_JAMFMB010000053.1"/>
</dbReference>
<dbReference type="EMBL" id="JAMFMB010000053">
    <property type="protein sequence ID" value="MCL6286103.1"/>
    <property type="molecule type" value="Genomic_DNA"/>
</dbReference>
<comment type="caution">
    <text evidence="2">The sequence shown here is derived from an EMBL/GenBank/DDBJ whole genome shotgun (WGS) entry which is preliminary data.</text>
</comment>
<dbReference type="SMART" id="SM00953">
    <property type="entry name" value="RES"/>
    <property type="match status" value="1"/>
</dbReference>
<evidence type="ECO:0000313" key="3">
    <source>
        <dbReference type="Proteomes" id="UP001203880"/>
    </source>
</evidence>
<accession>A0ABT0Q8A2</accession>
<reference evidence="2" key="1">
    <citation type="submission" date="2022-05" db="EMBL/GenBank/DDBJ databases">
        <authorList>
            <person name="Park J.-S."/>
        </authorList>
    </citation>
    <scope>NUCLEOTIDE SEQUENCE</scope>
    <source>
        <strain evidence="2">2012CJ41-6</strain>
    </source>
</reference>
<proteinExistence type="predicted"/>
<dbReference type="Proteomes" id="UP001203880">
    <property type="component" value="Unassembled WGS sequence"/>
</dbReference>
<organism evidence="2 3">
    <name type="scientific">Ruegeria spongiae</name>
    <dbReference type="NCBI Taxonomy" id="2942209"/>
    <lineage>
        <taxon>Bacteria</taxon>
        <taxon>Pseudomonadati</taxon>
        <taxon>Pseudomonadota</taxon>
        <taxon>Alphaproteobacteria</taxon>
        <taxon>Rhodobacterales</taxon>
        <taxon>Roseobacteraceae</taxon>
        <taxon>Ruegeria</taxon>
    </lineage>
</organism>
<gene>
    <name evidence="2" type="ORF">M3P21_21580</name>
</gene>
<name>A0ABT0Q8A2_9RHOB</name>
<keyword evidence="3" id="KW-1185">Reference proteome</keyword>
<dbReference type="Pfam" id="PF08808">
    <property type="entry name" value="RES"/>
    <property type="match status" value="1"/>
</dbReference>
<feature type="domain" description="RES" evidence="1">
    <location>
        <begin position="41"/>
        <end position="187"/>
    </location>
</feature>
<protein>
    <submittedName>
        <fullName evidence="2">RES family NAD+ phosphorylase</fullName>
    </submittedName>
</protein>
<evidence type="ECO:0000313" key="2">
    <source>
        <dbReference type="EMBL" id="MCL6286103.1"/>
    </source>
</evidence>
<dbReference type="InterPro" id="IPR014914">
    <property type="entry name" value="RES_dom"/>
</dbReference>
<evidence type="ECO:0000259" key="1">
    <source>
        <dbReference type="SMART" id="SM00953"/>
    </source>
</evidence>
<sequence length="210" mass="23310">MPDTDFSEEHLPTEAFHERDLDLVDLDQVSHFRAFETRHPDPLGFRPASSRFSDPGIREGETDVYATVYFGTSVETCVLEAIIRDSGLGTGTEGIPVSRRFLQGWSIVQVKAAEPLRLLDLRGSGTMSNRIPTDAVRAQSHDLGQIWSQAIHAHKSQPDGIIFSSRLNEQPNVAIFERSMPKIRSINSAPLFSYGSELAAILDTYQIALV</sequence>